<dbReference type="PROSITE" id="PS50109">
    <property type="entry name" value="HIS_KIN"/>
    <property type="match status" value="1"/>
</dbReference>
<dbReference type="Gene3D" id="1.10.287.130">
    <property type="match status" value="1"/>
</dbReference>
<dbReference type="Gene3D" id="3.40.50.2300">
    <property type="match status" value="1"/>
</dbReference>
<dbReference type="OrthoDB" id="9808408at2"/>
<gene>
    <name evidence="9" type="primary">cph1_2</name>
    <name evidence="9" type="ORF">Pla8534_30820</name>
</gene>
<dbReference type="GO" id="GO:0000155">
    <property type="term" value="F:phosphorelay sensor kinase activity"/>
    <property type="evidence" value="ECO:0007669"/>
    <property type="project" value="InterPro"/>
</dbReference>
<evidence type="ECO:0000259" key="8">
    <source>
        <dbReference type="PROSITE" id="PS50110"/>
    </source>
</evidence>
<evidence type="ECO:0000256" key="3">
    <source>
        <dbReference type="ARBA" id="ARBA00022553"/>
    </source>
</evidence>
<dbReference type="FunFam" id="3.30.565.10:FF:000006">
    <property type="entry name" value="Sensor histidine kinase WalK"/>
    <property type="match status" value="1"/>
</dbReference>
<proteinExistence type="predicted"/>
<dbReference type="PROSITE" id="PS50110">
    <property type="entry name" value="RESPONSE_REGULATORY"/>
    <property type="match status" value="1"/>
</dbReference>
<evidence type="ECO:0000256" key="2">
    <source>
        <dbReference type="ARBA" id="ARBA00012438"/>
    </source>
</evidence>
<dbReference type="InterPro" id="IPR011006">
    <property type="entry name" value="CheY-like_superfamily"/>
</dbReference>
<dbReference type="CDD" id="cd00082">
    <property type="entry name" value="HisKA"/>
    <property type="match status" value="1"/>
</dbReference>
<sequence>MKRLLLIEDDEVDRETICRLVDGRYELVETATGAEGLAALEGPRFDCVLVDFRLPDYEGLDLLPALAERELAAIMLTGHGNEAIAVEAMKRGVQDYLVKGQLTWEMLERAIDNAIEKVALTSTIRRQQKQLQLHAEQLERRNEELQQFAYSVSHDLQEPLRSIGGFASLLTSDYQQSLDDRGRDFLQIINHCAGQLQQMIDDLLEYSRIQTEAKRFRPIDVNGVLVDVKNNLFKRISENKAVITSDPLPTLEADPSQMRQLFQNLIGNAIKFRREERPQVHVSAEPWENGWLFSVSDNGIGIEPRFLARVFEVFRRLHTRAEFDGTGIGLSVCRRVVERHQGKIWVESTPGKGSVFYFTLPNDQSLEELVAD</sequence>
<feature type="modified residue" description="4-aspartylphosphate" evidence="6">
    <location>
        <position position="51"/>
    </location>
</feature>
<keyword evidence="5" id="KW-0418">Kinase</keyword>
<organism evidence="9 10">
    <name type="scientific">Lignipirellula cremea</name>
    <dbReference type="NCBI Taxonomy" id="2528010"/>
    <lineage>
        <taxon>Bacteria</taxon>
        <taxon>Pseudomonadati</taxon>
        <taxon>Planctomycetota</taxon>
        <taxon>Planctomycetia</taxon>
        <taxon>Pirellulales</taxon>
        <taxon>Pirellulaceae</taxon>
        <taxon>Lignipirellula</taxon>
    </lineage>
</organism>
<dbReference type="PANTHER" id="PTHR43304">
    <property type="entry name" value="PHYTOCHROME-LIKE PROTEIN CPH1"/>
    <property type="match status" value="1"/>
</dbReference>
<dbReference type="KEGG" id="lcre:Pla8534_30820"/>
<dbReference type="InterPro" id="IPR052162">
    <property type="entry name" value="Sensor_kinase/Photoreceptor"/>
</dbReference>
<dbReference type="InterPro" id="IPR004358">
    <property type="entry name" value="Sig_transdc_His_kin-like_C"/>
</dbReference>
<evidence type="ECO:0000313" key="10">
    <source>
        <dbReference type="Proteomes" id="UP000317648"/>
    </source>
</evidence>
<dbReference type="RefSeq" id="WP_145054025.1">
    <property type="nucleotide sequence ID" value="NZ_CP036433.1"/>
</dbReference>
<dbReference type="PANTHER" id="PTHR43304:SF1">
    <property type="entry name" value="PAC DOMAIN-CONTAINING PROTEIN"/>
    <property type="match status" value="1"/>
</dbReference>
<accession>A0A518DTV2</accession>
<dbReference type="EMBL" id="CP036433">
    <property type="protein sequence ID" value="QDU95267.1"/>
    <property type="molecule type" value="Genomic_DNA"/>
</dbReference>
<dbReference type="Pfam" id="PF00072">
    <property type="entry name" value="Response_reg"/>
    <property type="match status" value="1"/>
</dbReference>
<dbReference type="SUPFAM" id="SSF55874">
    <property type="entry name" value="ATPase domain of HSP90 chaperone/DNA topoisomerase II/histidine kinase"/>
    <property type="match status" value="1"/>
</dbReference>
<evidence type="ECO:0000256" key="5">
    <source>
        <dbReference type="ARBA" id="ARBA00022777"/>
    </source>
</evidence>
<name>A0A518DTV2_9BACT</name>
<dbReference type="AlphaFoldDB" id="A0A518DTV2"/>
<dbReference type="SMART" id="SM00388">
    <property type="entry name" value="HisKA"/>
    <property type="match status" value="1"/>
</dbReference>
<dbReference type="InterPro" id="IPR036890">
    <property type="entry name" value="HATPase_C_sf"/>
</dbReference>
<keyword evidence="10" id="KW-1185">Reference proteome</keyword>
<evidence type="ECO:0000256" key="4">
    <source>
        <dbReference type="ARBA" id="ARBA00022679"/>
    </source>
</evidence>
<dbReference type="Proteomes" id="UP000317648">
    <property type="component" value="Chromosome"/>
</dbReference>
<dbReference type="PRINTS" id="PR00344">
    <property type="entry name" value="BCTRLSENSOR"/>
</dbReference>
<feature type="domain" description="Response regulatory" evidence="8">
    <location>
        <begin position="3"/>
        <end position="114"/>
    </location>
</feature>
<dbReference type="CDD" id="cd00156">
    <property type="entry name" value="REC"/>
    <property type="match status" value="1"/>
</dbReference>
<evidence type="ECO:0000256" key="6">
    <source>
        <dbReference type="PROSITE-ProRule" id="PRU00169"/>
    </source>
</evidence>
<keyword evidence="3 6" id="KW-0597">Phosphoprotein</keyword>
<dbReference type="SUPFAM" id="SSF52172">
    <property type="entry name" value="CheY-like"/>
    <property type="match status" value="1"/>
</dbReference>
<dbReference type="InterPro" id="IPR003661">
    <property type="entry name" value="HisK_dim/P_dom"/>
</dbReference>
<dbReference type="InterPro" id="IPR001789">
    <property type="entry name" value="Sig_transdc_resp-reg_receiver"/>
</dbReference>
<evidence type="ECO:0000256" key="1">
    <source>
        <dbReference type="ARBA" id="ARBA00000085"/>
    </source>
</evidence>
<dbReference type="InterPro" id="IPR003594">
    <property type="entry name" value="HATPase_dom"/>
</dbReference>
<reference evidence="9 10" key="1">
    <citation type="submission" date="2019-02" db="EMBL/GenBank/DDBJ databases">
        <title>Deep-cultivation of Planctomycetes and their phenomic and genomic characterization uncovers novel biology.</title>
        <authorList>
            <person name="Wiegand S."/>
            <person name="Jogler M."/>
            <person name="Boedeker C."/>
            <person name="Pinto D."/>
            <person name="Vollmers J."/>
            <person name="Rivas-Marin E."/>
            <person name="Kohn T."/>
            <person name="Peeters S.H."/>
            <person name="Heuer A."/>
            <person name="Rast P."/>
            <person name="Oberbeckmann S."/>
            <person name="Bunk B."/>
            <person name="Jeske O."/>
            <person name="Meyerdierks A."/>
            <person name="Storesund J.E."/>
            <person name="Kallscheuer N."/>
            <person name="Luecker S."/>
            <person name="Lage O.M."/>
            <person name="Pohl T."/>
            <person name="Merkel B.J."/>
            <person name="Hornburger P."/>
            <person name="Mueller R.-W."/>
            <person name="Bruemmer F."/>
            <person name="Labrenz M."/>
            <person name="Spormann A.M."/>
            <person name="Op den Camp H."/>
            <person name="Overmann J."/>
            <person name="Amann R."/>
            <person name="Jetten M.S.M."/>
            <person name="Mascher T."/>
            <person name="Medema M.H."/>
            <person name="Devos D.P."/>
            <person name="Kaster A.-K."/>
            <person name="Ovreas L."/>
            <person name="Rohde M."/>
            <person name="Galperin M.Y."/>
            <person name="Jogler C."/>
        </authorList>
    </citation>
    <scope>NUCLEOTIDE SEQUENCE [LARGE SCALE GENOMIC DNA]</scope>
    <source>
        <strain evidence="9 10">Pla85_3_4</strain>
    </source>
</reference>
<comment type="catalytic activity">
    <reaction evidence="1">
        <text>ATP + protein L-histidine = ADP + protein N-phospho-L-histidine.</text>
        <dbReference type="EC" id="2.7.13.3"/>
    </reaction>
</comment>
<evidence type="ECO:0000313" key="9">
    <source>
        <dbReference type="EMBL" id="QDU95267.1"/>
    </source>
</evidence>
<keyword evidence="4 9" id="KW-0808">Transferase</keyword>
<dbReference type="Pfam" id="PF02518">
    <property type="entry name" value="HATPase_c"/>
    <property type="match status" value="1"/>
</dbReference>
<dbReference type="SMART" id="SM00448">
    <property type="entry name" value="REC"/>
    <property type="match status" value="1"/>
</dbReference>
<evidence type="ECO:0000259" key="7">
    <source>
        <dbReference type="PROSITE" id="PS50109"/>
    </source>
</evidence>
<dbReference type="SMART" id="SM00387">
    <property type="entry name" value="HATPase_c"/>
    <property type="match status" value="1"/>
</dbReference>
<dbReference type="Gene3D" id="3.30.565.10">
    <property type="entry name" value="Histidine kinase-like ATPase, C-terminal domain"/>
    <property type="match status" value="1"/>
</dbReference>
<dbReference type="EC" id="2.7.13.3" evidence="2"/>
<protein>
    <recommendedName>
        <fullName evidence="2">histidine kinase</fullName>
        <ecNumber evidence="2">2.7.13.3</ecNumber>
    </recommendedName>
</protein>
<feature type="domain" description="Histidine kinase" evidence="7">
    <location>
        <begin position="151"/>
        <end position="364"/>
    </location>
</feature>
<dbReference type="InterPro" id="IPR005467">
    <property type="entry name" value="His_kinase_dom"/>
</dbReference>
<dbReference type="Pfam" id="PF00512">
    <property type="entry name" value="HisKA"/>
    <property type="match status" value="1"/>
</dbReference>